<accession>A0A5P1F6P5</accession>
<protein>
    <submittedName>
        <fullName evidence="1">Uncharacterized protein</fullName>
    </submittedName>
</protein>
<name>A0A5P1F6P5_ASPOF</name>
<proteinExistence type="predicted"/>
<dbReference type="AlphaFoldDB" id="A0A5P1F6P5"/>
<gene>
    <name evidence="1" type="ORF">A4U43_C04F35330</name>
</gene>
<keyword evidence="2" id="KW-1185">Reference proteome</keyword>
<dbReference type="Gramene" id="ONK73784">
    <property type="protein sequence ID" value="ONK73784"/>
    <property type="gene ID" value="A4U43_C04F35330"/>
</dbReference>
<evidence type="ECO:0000313" key="1">
    <source>
        <dbReference type="EMBL" id="ONK73784.1"/>
    </source>
</evidence>
<organism evidence="1 2">
    <name type="scientific">Asparagus officinalis</name>
    <name type="common">Garden asparagus</name>
    <dbReference type="NCBI Taxonomy" id="4686"/>
    <lineage>
        <taxon>Eukaryota</taxon>
        <taxon>Viridiplantae</taxon>
        <taxon>Streptophyta</taxon>
        <taxon>Embryophyta</taxon>
        <taxon>Tracheophyta</taxon>
        <taxon>Spermatophyta</taxon>
        <taxon>Magnoliopsida</taxon>
        <taxon>Liliopsida</taxon>
        <taxon>Asparagales</taxon>
        <taxon>Asparagaceae</taxon>
        <taxon>Asparagoideae</taxon>
        <taxon>Asparagus</taxon>
    </lineage>
</organism>
<sequence length="200" mass="21983">MLKNNKEKTIDPCDQVPESIVQAITKKVMATQQEEMKKQQEAQAASMIQTFAEMLSEVIGHPVSPSFVERSPLHKDVGSGFLVGGVGCCSNSICTRGLLSVNGDQMLCFGRLCDGCHGCAYKEQALEIKVCIPGIFAACGYSACIFLIAVEPSNRSEEVPAALRDQARLSAYQLWVRGHSCFDLDTVIIWHIMINLRKEI</sequence>
<dbReference type="Proteomes" id="UP000243459">
    <property type="component" value="Chromosome 4"/>
</dbReference>
<reference evidence="2" key="1">
    <citation type="journal article" date="2017" name="Nat. Commun.">
        <title>The asparagus genome sheds light on the origin and evolution of a young Y chromosome.</title>
        <authorList>
            <person name="Harkess A."/>
            <person name="Zhou J."/>
            <person name="Xu C."/>
            <person name="Bowers J.E."/>
            <person name="Van der Hulst R."/>
            <person name="Ayyampalayam S."/>
            <person name="Mercati F."/>
            <person name="Riccardi P."/>
            <person name="McKain M.R."/>
            <person name="Kakrana A."/>
            <person name="Tang H."/>
            <person name="Ray J."/>
            <person name="Groenendijk J."/>
            <person name="Arikit S."/>
            <person name="Mathioni S.M."/>
            <person name="Nakano M."/>
            <person name="Shan H."/>
            <person name="Telgmann-Rauber A."/>
            <person name="Kanno A."/>
            <person name="Yue Z."/>
            <person name="Chen H."/>
            <person name="Li W."/>
            <person name="Chen Y."/>
            <person name="Xu X."/>
            <person name="Zhang Y."/>
            <person name="Luo S."/>
            <person name="Chen H."/>
            <person name="Gao J."/>
            <person name="Mao Z."/>
            <person name="Pires J.C."/>
            <person name="Luo M."/>
            <person name="Kudrna D."/>
            <person name="Wing R.A."/>
            <person name="Meyers B.C."/>
            <person name="Yi K."/>
            <person name="Kong H."/>
            <person name="Lavrijsen P."/>
            <person name="Sunseri F."/>
            <person name="Falavigna A."/>
            <person name="Ye Y."/>
            <person name="Leebens-Mack J.H."/>
            <person name="Chen G."/>
        </authorList>
    </citation>
    <scope>NUCLEOTIDE SEQUENCE [LARGE SCALE GENOMIC DNA]</scope>
    <source>
        <strain evidence="2">cv. DH0086</strain>
    </source>
</reference>
<evidence type="ECO:0000313" key="2">
    <source>
        <dbReference type="Proteomes" id="UP000243459"/>
    </source>
</evidence>
<dbReference type="EMBL" id="CM007384">
    <property type="protein sequence ID" value="ONK73784.1"/>
    <property type="molecule type" value="Genomic_DNA"/>
</dbReference>